<sequence>MNSHKTNLLVFLTLVLIVLSAQPGTGTRLLHEKELMNLQSLQRGPVPPSGPSGCTNIPGNTGSGSGCPLNYVNEMHFAGHHLLRASNFAVGLTLRTHIN</sequence>
<gene>
    <name evidence="2" type="ORF">HAX54_021480</name>
</gene>
<evidence type="ECO:0000313" key="2">
    <source>
        <dbReference type="EMBL" id="MCD9637929.1"/>
    </source>
</evidence>
<dbReference type="PANTHER" id="PTHR33592:SF5">
    <property type="entry name" value="TRANSMEMBRANE PROTEIN"/>
    <property type="match status" value="1"/>
</dbReference>
<proteinExistence type="predicted"/>
<comment type="caution">
    <text evidence="2">The sequence shown here is derived from an EMBL/GenBank/DDBJ whole genome shotgun (WGS) entry which is preliminary data.</text>
</comment>
<accession>A0ABS8UVA1</accession>
<feature type="chain" id="PRO_5046387428" evidence="1">
    <location>
        <begin position="27"/>
        <end position="99"/>
    </location>
</feature>
<keyword evidence="1" id="KW-0732">Signal</keyword>
<feature type="signal peptide" evidence="1">
    <location>
        <begin position="1"/>
        <end position="26"/>
    </location>
</feature>
<reference evidence="2 3" key="1">
    <citation type="journal article" date="2021" name="BMC Genomics">
        <title>Datura genome reveals duplications of psychoactive alkaloid biosynthetic genes and high mutation rate following tissue culture.</title>
        <authorList>
            <person name="Rajewski A."/>
            <person name="Carter-House D."/>
            <person name="Stajich J."/>
            <person name="Litt A."/>
        </authorList>
    </citation>
    <scope>NUCLEOTIDE SEQUENCE [LARGE SCALE GENOMIC DNA]</scope>
    <source>
        <strain evidence="2">AR-01</strain>
    </source>
</reference>
<keyword evidence="3" id="KW-1185">Reference proteome</keyword>
<evidence type="ECO:0000313" key="3">
    <source>
        <dbReference type="Proteomes" id="UP000823775"/>
    </source>
</evidence>
<evidence type="ECO:0000256" key="1">
    <source>
        <dbReference type="SAM" id="SignalP"/>
    </source>
</evidence>
<name>A0ABS8UVA1_DATST</name>
<protein>
    <submittedName>
        <fullName evidence="2">Uncharacterized protein</fullName>
    </submittedName>
</protein>
<organism evidence="2 3">
    <name type="scientific">Datura stramonium</name>
    <name type="common">Jimsonweed</name>
    <name type="synonym">Common thornapple</name>
    <dbReference type="NCBI Taxonomy" id="4076"/>
    <lineage>
        <taxon>Eukaryota</taxon>
        <taxon>Viridiplantae</taxon>
        <taxon>Streptophyta</taxon>
        <taxon>Embryophyta</taxon>
        <taxon>Tracheophyta</taxon>
        <taxon>Spermatophyta</taxon>
        <taxon>Magnoliopsida</taxon>
        <taxon>eudicotyledons</taxon>
        <taxon>Gunneridae</taxon>
        <taxon>Pentapetalae</taxon>
        <taxon>asterids</taxon>
        <taxon>lamiids</taxon>
        <taxon>Solanales</taxon>
        <taxon>Solanaceae</taxon>
        <taxon>Solanoideae</taxon>
        <taxon>Datureae</taxon>
        <taxon>Datura</taxon>
    </lineage>
</organism>
<dbReference type="EMBL" id="JACEIK010002582">
    <property type="protein sequence ID" value="MCD9637929.1"/>
    <property type="molecule type" value="Genomic_DNA"/>
</dbReference>
<dbReference type="PANTHER" id="PTHR33592">
    <property type="entry name" value="TRANSMEMBRANE PROTEIN"/>
    <property type="match status" value="1"/>
</dbReference>
<dbReference type="Proteomes" id="UP000823775">
    <property type="component" value="Unassembled WGS sequence"/>
</dbReference>